<dbReference type="InterPro" id="IPR011050">
    <property type="entry name" value="Pectin_lyase_fold/virulence"/>
</dbReference>
<dbReference type="SMART" id="SM00710">
    <property type="entry name" value="PbH1"/>
    <property type="match status" value="8"/>
</dbReference>
<evidence type="ECO:0000259" key="2">
    <source>
        <dbReference type="Pfam" id="PF13229"/>
    </source>
</evidence>
<dbReference type="Pfam" id="PF13229">
    <property type="entry name" value="Beta_helix"/>
    <property type="match status" value="1"/>
</dbReference>
<evidence type="ECO:0000256" key="1">
    <source>
        <dbReference type="SAM" id="SignalP"/>
    </source>
</evidence>
<protein>
    <recommendedName>
        <fullName evidence="2">Right handed beta helix domain-containing protein</fullName>
    </recommendedName>
</protein>
<comment type="caution">
    <text evidence="3">The sequence shown here is derived from an EMBL/GenBank/DDBJ whole genome shotgun (WGS) entry which is preliminary data.</text>
</comment>
<organism evidence="3 4">
    <name type="scientific">Streptomyces abyssalis</name>
    <dbReference type="NCBI Taxonomy" id="933944"/>
    <lineage>
        <taxon>Bacteria</taxon>
        <taxon>Bacillati</taxon>
        <taxon>Actinomycetota</taxon>
        <taxon>Actinomycetes</taxon>
        <taxon>Kitasatosporales</taxon>
        <taxon>Streptomycetaceae</taxon>
        <taxon>Streptomyces</taxon>
    </lineage>
</organism>
<dbReference type="RefSeq" id="WP_070010446.1">
    <property type="nucleotide sequence ID" value="NZ_LJGS01000039.1"/>
</dbReference>
<dbReference type="EMBL" id="LJGT01000041">
    <property type="protein sequence ID" value="OEU86139.1"/>
    <property type="molecule type" value="Genomic_DNA"/>
</dbReference>
<dbReference type="STRING" id="933944.AN215_27985"/>
<dbReference type="SUPFAM" id="SSF51126">
    <property type="entry name" value="Pectin lyase-like"/>
    <property type="match status" value="1"/>
</dbReference>
<name>A0A1E7JI46_9ACTN</name>
<feature type="signal peptide" evidence="1">
    <location>
        <begin position="1"/>
        <end position="31"/>
    </location>
</feature>
<dbReference type="InterPro" id="IPR006626">
    <property type="entry name" value="PbH1"/>
</dbReference>
<accession>A0A1E7JI46</accession>
<dbReference type="OrthoDB" id="4325194at2"/>
<dbReference type="PATRIC" id="fig|933944.5.peg.3668"/>
<dbReference type="Proteomes" id="UP000176087">
    <property type="component" value="Unassembled WGS sequence"/>
</dbReference>
<dbReference type="AlphaFoldDB" id="A0A1E7JI46"/>
<reference evidence="3 4" key="1">
    <citation type="journal article" date="2016" name="Front. Microbiol.">
        <title>Comparative Genomics Analysis of Streptomyces Species Reveals Their Adaptation to the Marine Environment and Their Diversity at the Genomic Level.</title>
        <authorList>
            <person name="Tian X."/>
            <person name="Zhang Z."/>
            <person name="Yang T."/>
            <person name="Chen M."/>
            <person name="Li J."/>
            <person name="Chen F."/>
            <person name="Yang J."/>
            <person name="Li W."/>
            <person name="Zhang B."/>
            <person name="Zhang Z."/>
            <person name="Wu J."/>
            <person name="Zhang C."/>
            <person name="Long L."/>
            <person name="Xiao J."/>
        </authorList>
    </citation>
    <scope>NUCLEOTIDE SEQUENCE [LARGE SCALE GENOMIC DNA]</scope>
    <source>
        <strain evidence="3 4">SCSIO 10390</strain>
    </source>
</reference>
<gene>
    <name evidence="3" type="ORF">AN215_27985</name>
</gene>
<feature type="domain" description="Right handed beta helix" evidence="2">
    <location>
        <begin position="75"/>
        <end position="218"/>
    </location>
</feature>
<sequence length="411" mass="41303">MSSTRSVVKYLLTTGMVALLWATGLASPASATQAVIVVGTPSATCSNPQHATIQAAVTAAAAGDTIRVCPGTYNESVNVTKSLVFRGARAGVDARSGRTNPTQESVVQPGASAGFTVASGVSDVTVDGFTIQNSAADGINTLSGGSGFTITNNIVTGNAIGINFRSPGTASTPSVIRHNRIVNNNNSLPEGGGSGVFLGGGQGTNDLSVIQNRFGGHVNADVNTQGVLGGGDPAEDLTIAGNTSTDSATFLVLINADGPRVLSNQITKNAALPSGSAMLIDSDTDNAQVLSNIITGGQGTGIRVAALFGPDPSTDLRVSNNIVRSRTNGVLIEGLDSGTFSSNVVQASTANGIQVDATVDPATPLLFTGNVARDNATWDAIDETSGGGTAGTANTWRGNVCPKDSPDGICV</sequence>
<keyword evidence="4" id="KW-1185">Reference proteome</keyword>
<dbReference type="InterPro" id="IPR012334">
    <property type="entry name" value="Pectin_lyas_fold"/>
</dbReference>
<keyword evidence="1" id="KW-0732">Signal</keyword>
<evidence type="ECO:0000313" key="4">
    <source>
        <dbReference type="Proteomes" id="UP000176087"/>
    </source>
</evidence>
<proteinExistence type="predicted"/>
<dbReference type="Gene3D" id="2.160.20.10">
    <property type="entry name" value="Single-stranded right-handed beta-helix, Pectin lyase-like"/>
    <property type="match status" value="2"/>
</dbReference>
<evidence type="ECO:0000313" key="3">
    <source>
        <dbReference type="EMBL" id="OEU86139.1"/>
    </source>
</evidence>
<dbReference type="InterPro" id="IPR039448">
    <property type="entry name" value="Beta_helix"/>
</dbReference>
<feature type="chain" id="PRO_5009195645" description="Right handed beta helix domain-containing protein" evidence="1">
    <location>
        <begin position="32"/>
        <end position="411"/>
    </location>
</feature>